<name>A0A4Y9ZQI6_9AGAM</name>
<dbReference type="GO" id="GO:0071035">
    <property type="term" value="P:nuclear polyadenylation-dependent rRNA catabolic process"/>
    <property type="evidence" value="ECO:0007669"/>
    <property type="project" value="TreeGrafter"/>
</dbReference>
<feature type="domain" description="Exoribonuclease phosphorolytic" evidence="8">
    <location>
        <begin position="34"/>
        <end position="197"/>
    </location>
</feature>
<keyword evidence="5" id="KW-0271">Exosome</keyword>
<dbReference type="GO" id="GO:0034476">
    <property type="term" value="P:U5 snRNA 3'-end processing"/>
    <property type="evidence" value="ECO:0007669"/>
    <property type="project" value="TreeGrafter"/>
</dbReference>
<feature type="compositionally biased region" description="Basic and acidic residues" evidence="7">
    <location>
        <begin position="222"/>
        <end position="231"/>
    </location>
</feature>
<feature type="region of interest" description="Disordered" evidence="7">
    <location>
        <begin position="207"/>
        <end position="231"/>
    </location>
</feature>
<accession>A0A4Y9ZQI6</accession>
<dbReference type="PANTHER" id="PTHR11097:SF8">
    <property type="entry name" value="EXOSOME COMPLEX COMPONENT RRP42"/>
    <property type="match status" value="1"/>
</dbReference>
<dbReference type="GO" id="GO:0071038">
    <property type="term" value="P:TRAMP-dependent tRNA surveillance pathway"/>
    <property type="evidence" value="ECO:0007669"/>
    <property type="project" value="TreeGrafter"/>
</dbReference>
<evidence type="ECO:0000259" key="8">
    <source>
        <dbReference type="Pfam" id="PF01138"/>
    </source>
</evidence>
<evidence type="ECO:0000256" key="4">
    <source>
        <dbReference type="ARBA" id="ARBA00022490"/>
    </source>
</evidence>
<dbReference type="InterPro" id="IPR050590">
    <property type="entry name" value="Exosome_comp_Rrp42_subfam"/>
</dbReference>
<gene>
    <name evidence="9" type="ORF">EWM64_g7920</name>
</gene>
<dbReference type="GO" id="GO:0034473">
    <property type="term" value="P:U1 snRNA 3'-end processing"/>
    <property type="evidence" value="ECO:0007669"/>
    <property type="project" value="TreeGrafter"/>
</dbReference>
<evidence type="ECO:0000256" key="6">
    <source>
        <dbReference type="ARBA" id="ARBA00042523"/>
    </source>
</evidence>
<dbReference type="GO" id="GO:0071028">
    <property type="term" value="P:nuclear mRNA surveillance"/>
    <property type="evidence" value="ECO:0007669"/>
    <property type="project" value="TreeGrafter"/>
</dbReference>
<dbReference type="InterPro" id="IPR020568">
    <property type="entry name" value="Ribosomal_Su5_D2-typ_SF"/>
</dbReference>
<dbReference type="GO" id="GO:0000176">
    <property type="term" value="C:nuclear exosome (RNase complex)"/>
    <property type="evidence" value="ECO:0007669"/>
    <property type="project" value="UniProtKB-ARBA"/>
</dbReference>
<dbReference type="PANTHER" id="PTHR11097">
    <property type="entry name" value="EXOSOME COMPLEX EXONUCLEASE RIBOSOMAL RNA PROCESSING PROTEIN"/>
    <property type="match status" value="1"/>
</dbReference>
<keyword evidence="4" id="KW-0963">Cytoplasm</keyword>
<dbReference type="GO" id="GO:0000177">
    <property type="term" value="C:cytoplasmic exosome (RNase complex)"/>
    <property type="evidence" value="ECO:0007669"/>
    <property type="project" value="TreeGrafter"/>
</dbReference>
<evidence type="ECO:0000256" key="1">
    <source>
        <dbReference type="ARBA" id="ARBA00004496"/>
    </source>
</evidence>
<evidence type="ECO:0000256" key="3">
    <source>
        <dbReference type="ARBA" id="ARBA00006678"/>
    </source>
</evidence>
<reference evidence="9 10" key="1">
    <citation type="submission" date="2019-02" db="EMBL/GenBank/DDBJ databases">
        <title>Genome sequencing of the rare red list fungi Hericium alpestre (H. flagellum).</title>
        <authorList>
            <person name="Buettner E."/>
            <person name="Kellner H."/>
        </authorList>
    </citation>
    <scope>NUCLEOTIDE SEQUENCE [LARGE SCALE GENOMIC DNA]</scope>
    <source>
        <strain evidence="9 10">DSM 108284</strain>
    </source>
</reference>
<dbReference type="GO" id="GO:0000467">
    <property type="term" value="P:exonucleolytic trimming to generate mature 3'-end of 5.8S rRNA from tricistronic rRNA transcript (SSU-rRNA, 5.8S rRNA, LSU-rRNA)"/>
    <property type="evidence" value="ECO:0007669"/>
    <property type="project" value="TreeGrafter"/>
</dbReference>
<evidence type="ECO:0000313" key="10">
    <source>
        <dbReference type="Proteomes" id="UP000298061"/>
    </source>
</evidence>
<comment type="subcellular location">
    <subcellularLocation>
        <location evidence="1">Cytoplasm</location>
    </subcellularLocation>
    <subcellularLocation>
        <location evidence="2">Nucleus</location>
        <location evidence="2">Nucleolus</location>
    </subcellularLocation>
</comment>
<evidence type="ECO:0000256" key="5">
    <source>
        <dbReference type="ARBA" id="ARBA00022835"/>
    </source>
</evidence>
<protein>
    <recommendedName>
        <fullName evidence="6">Ribosomal RNA-processing protein 42</fullName>
    </recommendedName>
</protein>
<sequence length="276" mass="30248">MSTIPLSKSEKAYIQSSLEAHFPLRSDGRALYDYRTIALETGVAPLANGSARLNIGRANNEPAGGTEILAATKLEVEDIQTGDGVEGGRVTCSVSWCAHIHRLRAHPLMARARRKASSPSAYPHLSTAALDDLQYDYTVLLQGILAHPSLRPTNLGILPRRKAWLLALDLVVLSDSGNIYDALFMAARAALWDTKVPRTRSVEYRANAAKGSGSGDMDVDEEKQSGFDTRQDRTATDFELEDYWDEGEPLGGREKWPVCITLNLVRPRSCSVQASH</sequence>
<dbReference type="SUPFAM" id="SSF54211">
    <property type="entry name" value="Ribosomal protein S5 domain 2-like"/>
    <property type="match status" value="1"/>
</dbReference>
<dbReference type="OrthoDB" id="272245at2759"/>
<evidence type="ECO:0000313" key="9">
    <source>
        <dbReference type="EMBL" id="TFY76091.1"/>
    </source>
</evidence>
<proteinExistence type="inferred from homology"/>
<dbReference type="Gene3D" id="3.30.230.70">
    <property type="entry name" value="GHMP Kinase, N-terminal domain"/>
    <property type="match status" value="1"/>
</dbReference>
<dbReference type="EMBL" id="SFCI01001324">
    <property type="protein sequence ID" value="TFY76091.1"/>
    <property type="molecule type" value="Genomic_DNA"/>
</dbReference>
<comment type="caution">
    <text evidence="9">The sequence shown here is derived from an EMBL/GenBank/DDBJ whole genome shotgun (WGS) entry which is preliminary data.</text>
</comment>
<dbReference type="InterPro" id="IPR001247">
    <property type="entry name" value="ExoRNase_PH_dom1"/>
</dbReference>
<keyword evidence="10" id="KW-1185">Reference proteome</keyword>
<dbReference type="GO" id="GO:0034475">
    <property type="term" value="P:U4 snRNA 3'-end processing"/>
    <property type="evidence" value="ECO:0007669"/>
    <property type="project" value="TreeGrafter"/>
</dbReference>
<dbReference type="GO" id="GO:0005730">
    <property type="term" value="C:nucleolus"/>
    <property type="evidence" value="ECO:0007669"/>
    <property type="project" value="UniProtKB-SubCell"/>
</dbReference>
<evidence type="ECO:0000256" key="7">
    <source>
        <dbReference type="SAM" id="MobiDB-lite"/>
    </source>
</evidence>
<comment type="similarity">
    <text evidence="3">Belongs to the RNase PH family.</text>
</comment>
<organism evidence="9 10">
    <name type="scientific">Hericium alpestre</name>
    <dbReference type="NCBI Taxonomy" id="135208"/>
    <lineage>
        <taxon>Eukaryota</taxon>
        <taxon>Fungi</taxon>
        <taxon>Dikarya</taxon>
        <taxon>Basidiomycota</taxon>
        <taxon>Agaricomycotina</taxon>
        <taxon>Agaricomycetes</taxon>
        <taxon>Russulales</taxon>
        <taxon>Hericiaceae</taxon>
        <taxon>Hericium</taxon>
    </lineage>
</organism>
<dbReference type="GO" id="GO:0035925">
    <property type="term" value="F:mRNA 3'-UTR AU-rich region binding"/>
    <property type="evidence" value="ECO:0007669"/>
    <property type="project" value="TreeGrafter"/>
</dbReference>
<dbReference type="GO" id="GO:0016075">
    <property type="term" value="P:rRNA catabolic process"/>
    <property type="evidence" value="ECO:0007669"/>
    <property type="project" value="TreeGrafter"/>
</dbReference>
<dbReference type="Pfam" id="PF01138">
    <property type="entry name" value="RNase_PH"/>
    <property type="match status" value="1"/>
</dbReference>
<dbReference type="InterPro" id="IPR027408">
    <property type="entry name" value="PNPase/RNase_PH_dom_sf"/>
</dbReference>
<dbReference type="AlphaFoldDB" id="A0A4Y9ZQI6"/>
<dbReference type="Proteomes" id="UP000298061">
    <property type="component" value="Unassembled WGS sequence"/>
</dbReference>
<evidence type="ECO:0000256" key="2">
    <source>
        <dbReference type="ARBA" id="ARBA00004604"/>
    </source>
</evidence>
<dbReference type="STRING" id="135208.A0A4Y9ZQI6"/>